<keyword evidence="2" id="KW-1185">Reference proteome</keyword>
<protein>
    <recommendedName>
        <fullName evidence="3">Zinc-finger domain-containing protein</fullName>
    </recommendedName>
</protein>
<reference evidence="1 2" key="1">
    <citation type="submission" date="2016-10" db="EMBL/GenBank/DDBJ databases">
        <authorList>
            <person name="de Groot N.N."/>
        </authorList>
    </citation>
    <scope>NUCLEOTIDE SEQUENCE [LARGE SCALE GENOMIC DNA]</scope>
    <source>
        <strain evidence="1 2">DSM 23553</strain>
    </source>
</reference>
<dbReference type="RefSeq" id="WP_093113501.1">
    <property type="nucleotide sequence ID" value="NZ_FNGG01000004.1"/>
</dbReference>
<dbReference type="STRING" id="390640.SAMN04488034_104236"/>
<dbReference type="OrthoDB" id="1262821at2"/>
<dbReference type="AlphaFoldDB" id="A0A1H5NL86"/>
<dbReference type="EMBL" id="FNUG01000004">
    <property type="protein sequence ID" value="SEF01641.1"/>
    <property type="molecule type" value="Genomic_DNA"/>
</dbReference>
<organism evidence="1 2">
    <name type="scientific">Salinimicrobium catena</name>
    <dbReference type="NCBI Taxonomy" id="390640"/>
    <lineage>
        <taxon>Bacteria</taxon>
        <taxon>Pseudomonadati</taxon>
        <taxon>Bacteroidota</taxon>
        <taxon>Flavobacteriia</taxon>
        <taxon>Flavobacteriales</taxon>
        <taxon>Flavobacteriaceae</taxon>
        <taxon>Salinimicrobium</taxon>
    </lineage>
</organism>
<dbReference type="Proteomes" id="UP000199448">
    <property type="component" value="Unassembled WGS sequence"/>
</dbReference>
<sequence>MGIRSFFGLDCEAAANACDRAAYNEAGLADKLRLRFHLFLCPPCKDYTRKSEKLSYLIKKADLKSCTDEEKAVLRQRMDEKNSESLN</sequence>
<evidence type="ECO:0000313" key="2">
    <source>
        <dbReference type="Proteomes" id="UP000199448"/>
    </source>
</evidence>
<accession>A0A1H5NL86</accession>
<name>A0A1H5NL86_9FLAO</name>
<evidence type="ECO:0000313" key="1">
    <source>
        <dbReference type="EMBL" id="SEF01641.1"/>
    </source>
</evidence>
<gene>
    <name evidence="1" type="ORF">SAMN04488034_104236</name>
</gene>
<proteinExistence type="predicted"/>
<evidence type="ECO:0008006" key="3">
    <source>
        <dbReference type="Google" id="ProtNLM"/>
    </source>
</evidence>